<evidence type="ECO:0000256" key="5">
    <source>
        <dbReference type="ARBA" id="ARBA00023295"/>
    </source>
</evidence>
<dbReference type="Gene3D" id="2.70.98.10">
    <property type="match status" value="1"/>
</dbReference>
<dbReference type="SUPFAM" id="SSF49785">
    <property type="entry name" value="Galactose-binding domain-like"/>
    <property type="match status" value="1"/>
</dbReference>
<dbReference type="GO" id="GO:0005990">
    <property type="term" value="P:lactose catabolic process"/>
    <property type="evidence" value="ECO:0007669"/>
    <property type="project" value="TreeGrafter"/>
</dbReference>
<dbReference type="InterPro" id="IPR023232">
    <property type="entry name" value="Glyco_hydro_2_AS"/>
</dbReference>
<protein>
    <recommendedName>
        <fullName evidence="3 7">Beta-galactosidase</fullName>
        <ecNumber evidence="3 7">3.2.1.23</ecNumber>
    </recommendedName>
    <alternativeName>
        <fullName evidence="6 7">Lactase</fullName>
    </alternativeName>
</protein>
<dbReference type="Pfam" id="PF02836">
    <property type="entry name" value="Glyco_hydro_2_C"/>
    <property type="match status" value="1"/>
</dbReference>
<name>A0A4V2V3F8_9HYPH</name>
<dbReference type="InterPro" id="IPR004199">
    <property type="entry name" value="B-gal_small/dom_5"/>
</dbReference>
<dbReference type="EMBL" id="SMAR01000040">
    <property type="protein sequence ID" value="TCT31750.1"/>
    <property type="molecule type" value="Genomic_DNA"/>
</dbReference>
<evidence type="ECO:0000256" key="3">
    <source>
        <dbReference type="ARBA" id="ARBA00012756"/>
    </source>
</evidence>
<dbReference type="EC" id="3.2.1.23" evidence="3 7"/>
<dbReference type="PANTHER" id="PTHR46323">
    <property type="entry name" value="BETA-GALACTOSIDASE"/>
    <property type="match status" value="1"/>
</dbReference>
<dbReference type="Gene3D" id="2.60.40.10">
    <property type="entry name" value="Immunoglobulins"/>
    <property type="match status" value="2"/>
</dbReference>
<dbReference type="InterPro" id="IPR006103">
    <property type="entry name" value="Glyco_hydro_2_cat"/>
</dbReference>
<comment type="similarity">
    <text evidence="2 7">Belongs to the glycosyl hydrolase 2 family.</text>
</comment>
<evidence type="ECO:0000256" key="4">
    <source>
        <dbReference type="ARBA" id="ARBA00022801"/>
    </source>
</evidence>
<dbReference type="Gene3D" id="3.20.20.80">
    <property type="entry name" value="Glycosidases"/>
    <property type="match status" value="1"/>
</dbReference>
<dbReference type="AlphaFoldDB" id="A0A4V2V3F8"/>
<keyword evidence="10" id="KW-1185">Reference proteome</keyword>
<dbReference type="SUPFAM" id="SSF74650">
    <property type="entry name" value="Galactose mutarotase-like"/>
    <property type="match status" value="1"/>
</dbReference>
<dbReference type="InterPro" id="IPR050347">
    <property type="entry name" value="Bact_Beta-galactosidase"/>
</dbReference>
<dbReference type="InterPro" id="IPR006104">
    <property type="entry name" value="Glyco_hydro_2_N"/>
</dbReference>
<feature type="domain" description="Beta galactosidase small chain/" evidence="8">
    <location>
        <begin position="734"/>
        <end position="1004"/>
    </location>
</feature>
<dbReference type="InterPro" id="IPR006101">
    <property type="entry name" value="Glyco_hydro_2"/>
</dbReference>
<dbReference type="InterPro" id="IPR006102">
    <property type="entry name" value="Ig-like_GH2"/>
</dbReference>
<dbReference type="Pfam" id="PF02929">
    <property type="entry name" value="Bgal_small_N"/>
    <property type="match status" value="1"/>
</dbReference>
<accession>A0A4V2V3F8</accession>
<dbReference type="InterPro" id="IPR011013">
    <property type="entry name" value="Gal_mutarotase_sf_dom"/>
</dbReference>
<keyword evidence="4 7" id="KW-0378">Hydrolase</keyword>
<proteinExistence type="inferred from homology"/>
<dbReference type="Gene3D" id="2.60.120.260">
    <property type="entry name" value="Galactose-binding domain-like"/>
    <property type="match status" value="1"/>
</dbReference>
<dbReference type="InterPro" id="IPR032312">
    <property type="entry name" value="LacZ_4"/>
</dbReference>
<dbReference type="PANTHER" id="PTHR46323:SF2">
    <property type="entry name" value="BETA-GALACTOSIDASE"/>
    <property type="match status" value="1"/>
</dbReference>
<dbReference type="Proteomes" id="UP000295097">
    <property type="component" value="Unassembled WGS sequence"/>
</dbReference>
<dbReference type="OrthoDB" id="9758603at2"/>
<comment type="caution">
    <text evidence="9">The sequence shown here is derived from an EMBL/GenBank/DDBJ whole genome shotgun (WGS) entry which is preliminary data.</text>
</comment>
<dbReference type="SUPFAM" id="SSF51445">
    <property type="entry name" value="(Trans)glycosidases"/>
    <property type="match status" value="1"/>
</dbReference>
<evidence type="ECO:0000256" key="6">
    <source>
        <dbReference type="ARBA" id="ARBA00032230"/>
    </source>
</evidence>
<evidence type="ECO:0000256" key="2">
    <source>
        <dbReference type="ARBA" id="ARBA00007401"/>
    </source>
</evidence>
<evidence type="ECO:0000313" key="10">
    <source>
        <dbReference type="Proteomes" id="UP000295097"/>
    </source>
</evidence>
<keyword evidence="5 7" id="KW-0326">Glycosidase</keyword>
<dbReference type="PROSITE" id="PS00608">
    <property type="entry name" value="GLYCOSYL_HYDROL_F2_2"/>
    <property type="match status" value="1"/>
</dbReference>
<evidence type="ECO:0000256" key="1">
    <source>
        <dbReference type="ARBA" id="ARBA00001412"/>
    </source>
</evidence>
<dbReference type="PROSITE" id="PS00719">
    <property type="entry name" value="GLYCOSYL_HYDROL_F2_1"/>
    <property type="match status" value="1"/>
</dbReference>
<dbReference type="RefSeq" id="WP_132313905.1">
    <property type="nucleotide sequence ID" value="NZ_SMAR01000040.1"/>
</dbReference>
<gene>
    <name evidence="9" type="ORF">EDC90_104020</name>
</gene>
<dbReference type="SUPFAM" id="SSF49303">
    <property type="entry name" value="beta-Galactosidase/glucuronidase domain"/>
    <property type="match status" value="2"/>
</dbReference>
<dbReference type="GO" id="GO:0004565">
    <property type="term" value="F:beta-galactosidase activity"/>
    <property type="evidence" value="ECO:0007669"/>
    <property type="project" value="UniProtKB-EC"/>
</dbReference>
<evidence type="ECO:0000313" key="9">
    <source>
        <dbReference type="EMBL" id="TCT31750.1"/>
    </source>
</evidence>
<dbReference type="Pfam" id="PF16353">
    <property type="entry name" value="LacZ_4"/>
    <property type="match status" value="1"/>
</dbReference>
<dbReference type="InterPro" id="IPR014718">
    <property type="entry name" value="GH-type_carb-bd"/>
</dbReference>
<dbReference type="GO" id="GO:0030246">
    <property type="term" value="F:carbohydrate binding"/>
    <property type="evidence" value="ECO:0007669"/>
    <property type="project" value="InterPro"/>
</dbReference>
<dbReference type="Pfam" id="PF02837">
    <property type="entry name" value="Glyco_hydro_2_N"/>
    <property type="match status" value="1"/>
</dbReference>
<comment type="catalytic activity">
    <reaction evidence="1 7">
        <text>Hydrolysis of terminal non-reducing beta-D-galactose residues in beta-D-galactosides.</text>
        <dbReference type="EC" id="3.2.1.23"/>
    </reaction>
</comment>
<dbReference type="Pfam" id="PF00703">
    <property type="entry name" value="Glyco_hydro_2"/>
    <property type="match status" value="1"/>
</dbReference>
<dbReference type="SMART" id="SM01038">
    <property type="entry name" value="Bgal_small_N"/>
    <property type="match status" value="1"/>
</dbReference>
<organism evidence="9 10">
    <name type="scientific">Martelella mediterranea</name>
    <dbReference type="NCBI Taxonomy" id="293089"/>
    <lineage>
        <taxon>Bacteria</taxon>
        <taxon>Pseudomonadati</taxon>
        <taxon>Pseudomonadota</taxon>
        <taxon>Alphaproteobacteria</taxon>
        <taxon>Hyphomicrobiales</taxon>
        <taxon>Aurantimonadaceae</taxon>
        <taxon>Martelella</taxon>
    </lineage>
</organism>
<dbReference type="InterPro" id="IPR036156">
    <property type="entry name" value="Beta-gal/glucu_dom_sf"/>
</dbReference>
<evidence type="ECO:0000259" key="8">
    <source>
        <dbReference type="SMART" id="SM01038"/>
    </source>
</evidence>
<dbReference type="InterPro" id="IPR023230">
    <property type="entry name" value="Glyco_hydro_2_CS"/>
</dbReference>
<dbReference type="GO" id="GO:0009341">
    <property type="term" value="C:beta-galactosidase complex"/>
    <property type="evidence" value="ECO:0007669"/>
    <property type="project" value="InterPro"/>
</dbReference>
<dbReference type="InterPro" id="IPR008979">
    <property type="entry name" value="Galactose-bd-like_sf"/>
</dbReference>
<dbReference type="InterPro" id="IPR017853">
    <property type="entry name" value="GH"/>
</dbReference>
<reference evidence="9 10" key="1">
    <citation type="submission" date="2019-03" db="EMBL/GenBank/DDBJ databases">
        <title>Freshwater and sediment microbial communities from various areas in North America, analyzing microbe dynamics in response to fracking.</title>
        <authorList>
            <person name="Lamendella R."/>
        </authorList>
    </citation>
    <scope>NUCLEOTIDE SEQUENCE [LARGE SCALE GENOMIC DNA]</scope>
    <source>
        <strain evidence="9 10">175.2</strain>
    </source>
</reference>
<dbReference type="InterPro" id="IPR013783">
    <property type="entry name" value="Ig-like_fold"/>
</dbReference>
<dbReference type="PRINTS" id="PR00132">
    <property type="entry name" value="GLHYDRLASE2"/>
</dbReference>
<sequence length="1021" mass="115082">MTLKPDLAWLADPEVFAVNRLVAVSDHISYPSKDAATAGRGTVFRQSLNGEWSFHLASNVSTRPAEFFLRNFDVADWDRIAVPGYMQLQGFGDNQYVNTQYPWDGVEELRPPQVPKANLVGSYVRDFSFSGPMDGGRVVLTFDGVETAFYVWLNGVFVGYGEDSFTPSRFDVTSLIEDGENRIAVQVFQRSSASWIEDQDFWRLTGIFRDVWLESQPALHLDDLFVTTDLSDDFDSAQLRLEMKLRLPEEGASVTVSLKDPDGRVVIAPQVTDAMEEMQLRFHVEKPDLWSAEAPNLYDLEIVLKDASGTVVEFIPERTGFRRFEMIDKVMHLNGKRIVFNGINRHDFDARRGRAVTYEQMLWDVRFFKQNNINAVRTCHYPNQPVFYRLCDEYGLYVIDEANLESHGSWQKDGKVEPSWVVPGDNPQWRECVIDRAISMVERDKNHPSILIWSCGNEAYGGSVIYDMSNWFRKRDPSRLVHYEGVFHDRRYNDTSDMESRMYAKPQEVEAYLNDNPAKPFVLCEYMHAMGNSCGGMHLYTDLVDRYPLYQGGFIWDYIDQAIATDPESDRLGYGGDFGDRPSDYEFSADGIVTAFREMTPKVQEVKGLYQPADIIPDAGGITLRNKNLFVSTDNSHLVWQLMLDGSLVASEELVVDVPAGGTRHIPIKLPNMDAEGEYVLQASLCLRSETLWAEAGHEVAFGETVLSAARASKPGDGVAAANLNVVRGDLNFGVEAPGFKAMFAEVYGGLSSLKVKDYEFIRRPPRLTFWRAMTDNDRGRKHGFDLAVWQTASLYQKIVGVEVDAYSNEPSVCYRFALPGLPVEPIVNYRVGRDGLIHVHAEYPGAEGLPILPIFGLQFTMDARFDRFRYYGFGPDENYCDRMRGARLGIFNGTVAGNLAKYLVPQESGNRMGTRFAEVTDENGAGLRFEAEGAPFEFGVLPWNAFELENALRPEELPPVYRTVITLAAKQMGVGGDDSWGAPVHEPYLISSSEPQSLKFSIAPIGIEEARRLNPSQYFA</sequence>
<evidence type="ECO:0000256" key="7">
    <source>
        <dbReference type="RuleBase" id="RU361154"/>
    </source>
</evidence>